<dbReference type="InParanoid" id="A0A067RD51"/>
<accession>A0A067RD51</accession>
<dbReference type="OMA" id="IWSLTPM"/>
<sequence>MAAEVPKPRRTAGTVAYRTRNYFGLGVLAIGAVCGIVYHFTGPGQRLRKSIHEGKFSSTEEERERKALMSLVPRKRGATIQKLMEESKEPKKY</sequence>
<keyword evidence="1" id="KW-0472">Membrane</keyword>
<keyword evidence="1" id="KW-1133">Transmembrane helix</keyword>
<organism evidence="2 3">
    <name type="scientific">Zootermopsis nevadensis</name>
    <name type="common">Dampwood termite</name>
    <dbReference type="NCBI Taxonomy" id="136037"/>
    <lineage>
        <taxon>Eukaryota</taxon>
        <taxon>Metazoa</taxon>
        <taxon>Ecdysozoa</taxon>
        <taxon>Arthropoda</taxon>
        <taxon>Hexapoda</taxon>
        <taxon>Insecta</taxon>
        <taxon>Pterygota</taxon>
        <taxon>Neoptera</taxon>
        <taxon>Polyneoptera</taxon>
        <taxon>Dictyoptera</taxon>
        <taxon>Blattodea</taxon>
        <taxon>Blattoidea</taxon>
        <taxon>Termitoidae</taxon>
        <taxon>Termopsidae</taxon>
        <taxon>Zootermopsis</taxon>
    </lineage>
</organism>
<keyword evidence="1" id="KW-0812">Transmembrane</keyword>
<dbReference type="Proteomes" id="UP000027135">
    <property type="component" value="Unassembled WGS sequence"/>
</dbReference>
<reference evidence="2 3" key="1">
    <citation type="journal article" date="2014" name="Nat. Commun.">
        <title>Molecular traces of alternative social organization in a termite genome.</title>
        <authorList>
            <person name="Terrapon N."/>
            <person name="Li C."/>
            <person name="Robertson H.M."/>
            <person name="Ji L."/>
            <person name="Meng X."/>
            <person name="Booth W."/>
            <person name="Chen Z."/>
            <person name="Childers C.P."/>
            <person name="Glastad K.M."/>
            <person name="Gokhale K."/>
            <person name="Gowin J."/>
            <person name="Gronenberg W."/>
            <person name="Hermansen R.A."/>
            <person name="Hu H."/>
            <person name="Hunt B.G."/>
            <person name="Huylmans A.K."/>
            <person name="Khalil S.M."/>
            <person name="Mitchell R.D."/>
            <person name="Munoz-Torres M.C."/>
            <person name="Mustard J.A."/>
            <person name="Pan H."/>
            <person name="Reese J.T."/>
            <person name="Scharf M.E."/>
            <person name="Sun F."/>
            <person name="Vogel H."/>
            <person name="Xiao J."/>
            <person name="Yang W."/>
            <person name="Yang Z."/>
            <person name="Yang Z."/>
            <person name="Zhou J."/>
            <person name="Zhu J."/>
            <person name="Brent C.S."/>
            <person name="Elsik C.G."/>
            <person name="Goodisman M.A."/>
            <person name="Liberles D.A."/>
            <person name="Roe R.M."/>
            <person name="Vargo E.L."/>
            <person name="Vilcinskas A."/>
            <person name="Wang J."/>
            <person name="Bornberg-Bauer E."/>
            <person name="Korb J."/>
            <person name="Zhang G."/>
            <person name="Liebig J."/>
        </authorList>
    </citation>
    <scope>NUCLEOTIDE SEQUENCE [LARGE SCALE GENOMIC DNA]</scope>
    <source>
        <tissue evidence="2">Whole organism</tissue>
    </source>
</reference>
<feature type="transmembrane region" description="Helical" evidence="1">
    <location>
        <begin position="22"/>
        <end position="41"/>
    </location>
</feature>
<name>A0A067RD51_ZOONE</name>
<dbReference type="EMBL" id="KK852543">
    <property type="protein sequence ID" value="KDR21667.1"/>
    <property type="molecule type" value="Genomic_DNA"/>
</dbReference>
<protein>
    <submittedName>
        <fullName evidence="2">Uncharacterized protein</fullName>
    </submittedName>
</protein>
<keyword evidence="3" id="KW-1185">Reference proteome</keyword>
<proteinExistence type="predicted"/>
<evidence type="ECO:0000313" key="2">
    <source>
        <dbReference type="EMBL" id="KDR21667.1"/>
    </source>
</evidence>
<dbReference type="AlphaFoldDB" id="A0A067RD51"/>
<evidence type="ECO:0000313" key="3">
    <source>
        <dbReference type="Proteomes" id="UP000027135"/>
    </source>
</evidence>
<evidence type="ECO:0000256" key="1">
    <source>
        <dbReference type="SAM" id="Phobius"/>
    </source>
</evidence>
<gene>
    <name evidence="2" type="ORF">L798_03792</name>
</gene>